<proteinExistence type="predicted"/>
<gene>
    <name evidence="2" type="ORF">AUC60_12980</name>
</gene>
<dbReference type="InterPro" id="IPR005135">
    <property type="entry name" value="Endo/exonuclease/phosphatase"/>
</dbReference>
<name>A0A1Y3P189_9PSED</name>
<comment type="caution">
    <text evidence="2">The sequence shown here is derived from an EMBL/GenBank/DDBJ whole genome shotgun (WGS) entry which is preliminary data.</text>
</comment>
<keyword evidence="2" id="KW-0255">Endonuclease</keyword>
<dbReference type="PANTHER" id="PTHR14859">
    <property type="entry name" value="CALCOFLUOR WHITE HYPERSENSITIVE PROTEIN PRECURSOR"/>
    <property type="match status" value="1"/>
</dbReference>
<accession>A0A1Y3P189</accession>
<dbReference type="GO" id="GO:0006506">
    <property type="term" value="P:GPI anchor biosynthetic process"/>
    <property type="evidence" value="ECO:0007669"/>
    <property type="project" value="TreeGrafter"/>
</dbReference>
<dbReference type="Gene3D" id="3.60.10.10">
    <property type="entry name" value="Endonuclease/exonuclease/phosphatase"/>
    <property type="match status" value="1"/>
</dbReference>
<dbReference type="OrthoDB" id="334565at2"/>
<dbReference type="AlphaFoldDB" id="A0A1Y3P189"/>
<evidence type="ECO:0000313" key="3">
    <source>
        <dbReference type="Proteomes" id="UP000195440"/>
    </source>
</evidence>
<dbReference type="PANTHER" id="PTHR14859:SF1">
    <property type="entry name" value="PGAP2-INTERACTING PROTEIN"/>
    <property type="match status" value="1"/>
</dbReference>
<evidence type="ECO:0000313" key="2">
    <source>
        <dbReference type="EMBL" id="OUM73578.1"/>
    </source>
</evidence>
<dbReference type="InterPro" id="IPR051916">
    <property type="entry name" value="GPI-anchor_lipid_remodeler"/>
</dbReference>
<dbReference type="EMBL" id="LOHF01000009">
    <property type="protein sequence ID" value="OUM73578.1"/>
    <property type="molecule type" value="Genomic_DNA"/>
</dbReference>
<keyword evidence="2" id="KW-0540">Nuclease</keyword>
<dbReference type="SUPFAM" id="SSF56219">
    <property type="entry name" value="DNase I-like"/>
    <property type="match status" value="1"/>
</dbReference>
<feature type="domain" description="Endonuclease/exonuclease/phosphatase" evidence="1">
    <location>
        <begin position="57"/>
        <end position="338"/>
    </location>
</feature>
<protein>
    <submittedName>
        <fullName evidence="2">Endonuclease</fullName>
    </submittedName>
</protein>
<reference evidence="2 3" key="1">
    <citation type="journal article" date="2017" name="Syst. Appl. Microbiol.">
        <title>Pseudomonas caspiana sp. nov., a citrus pathogen in the Pseudomonas syringae phylogenetic group.</title>
        <authorList>
            <person name="Busquets A."/>
            <person name="Gomila M."/>
            <person name="Beiki F."/>
            <person name="Mulet M."/>
            <person name="Rahimian H."/>
            <person name="Garcia-Valdes E."/>
            <person name="Lalucat J."/>
        </authorList>
    </citation>
    <scope>NUCLEOTIDE SEQUENCE [LARGE SCALE GENOMIC DNA]</scope>
    <source>
        <strain evidence="2 3">FBF102</strain>
    </source>
</reference>
<dbReference type="RefSeq" id="WP_087267734.1">
    <property type="nucleotide sequence ID" value="NZ_JBJGBV010000011.1"/>
</dbReference>
<dbReference type="InterPro" id="IPR036691">
    <property type="entry name" value="Endo/exonu/phosph_ase_sf"/>
</dbReference>
<dbReference type="Proteomes" id="UP000195440">
    <property type="component" value="Unassembled WGS sequence"/>
</dbReference>
<evidence type="ECO:0000259" key="1">
    <source>
        <dbReference type="Pfam" id="PF03372"/>
    </source>
</evidence>
<dbReference type="Pfam" id="PF03372">
    <property type="entry name" value="Exo_endo_phos"/>
    <property type="match status" value="1"/>
</dbReference>
<sequence length="362" mass="41190">MSRLIRFMLILVLLAGVLLGLVYTLTWRPAPREELPVACSPADKAPRLIPGQALKVMTWNIQYLAGKRYVFWYDMTDGSGPDERPTPEDVAFNLDEVARVIRDEQPDIVLLQEVNDGAKNTDYDDQLALLQERVTDLYPCSSEAFYWKADFVPNPHIAGSVGMKLATLSRFEIDRAERIQLPIRDANLISRQFQRKPALLVSYLPLRDGGHLAVINTYLEPFIEGDDAMQRQVQATGKLLDKFEATGTPWLIGGDFNLLPLGQYQRLPVEQRSLYQPDSQLHVLWDKYPMIPNNVEVGGIDRSKWLTHFPNDPRLNGPDRTVDYLFYSPRLKRVGASVRQEDTLLISNHLPVIGRFLLPVLP</sequence>
<dbReference type="GO" id="GO:0004519">
    <property type="term" value="F:endonuclease activity"/>
    <property type="evidence" value="ECO:0007669"/>
    <property type="project" value="UniProtKB-KW"/>
</dbReference>
<keyword evidence="3" id="KW-1185">Reference proteome</keyword>
<keyword evidence="2" id="KW-0378">Hydrolase</keyword>
<organism evidence="2 3">
    <name type="scientific">Pseudomonas caspiana</name>
    <dbReference type="NCBI Taxonomy" id="1451454"/>
    <lineage>
        <taxon>Bacteria</taxon>
        <taxon>Pseudomonadati</taxon>
        <taxon>Pseudomonadota</taxon>
        <taxon>Gammaproteobacteria</taxon>
        <taxon>Pseudomonadales</taxon>
        <taxon>Pseudomonadaceae</taxon>
        <taxon>Pseudomonas</taxon>
    </lineage>
</organism>
<dbReference type="GO" id="GO:0016020">
    <property type="term" value="C:membrane"/>
    <property type="evidence" value="ECO:0007669"/>
    <property type="project" value="GOC"/>
</dbReference>